<keyword evidence="3" id="KW-1185">Reference proteome</keyword>
<evidence type="ECO:0000259" key="1">
    <source>
        <dbReference type="Pfam" id="PF09537"/>
    </source>
</evidence>
<proteinExistence type="predicted"/>
<dbReference type="AlphaFoldDB" id="A0A3M0G8W0"/>
<dbReference type="Pfam" id="PF09537">
    <property type="entry name" value="DUF2383"/>
    <property type="match status" value="1"/>
</dbReference>
<protein>
    <submittedName>
        <fullName evidence="2">DUF2383 domain-containing protein</fullName>
    </submittedName>
</protein>
<organism evidence="2 3">
    <name type="scientific">Dokdonia sinensis</name>
    <dbReference type="NCBI Taxonomy" id="2479847"/>
    <lineage>
        <taxon>Bacteria</taxon>
        <taxon>Pseudomonadati</taxon>
        <taxon>Bacteroidota</taxon>
        <taxon>Flavobacteriia</taxon>
        <taxon>Flavobacteriales</taxon>
        <taxon>Flavobacteriaceae</taxon>
        <taxon>Dokdonia</taxon>
    </lineage>
</organism>
<dbReference type="RefSeq" id="WP_121917000.1">
    <property type="nucleotide sequence ID" value="NZ_REFV01000005.1"/>
</dbReference>
<accession>A0A3M0G8W0</accession>
<feature type="domain" description="DUF2383" evidence="1">
    <location>
        <begin position="9"/>
        <end position="114"/>
    </location>
</feature>
<evidence type="ECO:0000313" key="2">
    <source>
        <dbReference type="EMBL" id="RMB60597.1"/>
    </source>
</evidence>
<reference evidence="2 3" key="1">
    <citation type="submission" date="2018-10" db="EMBL/GenBank/DDBJ databases">
        <title>Dokdonia luteus sp. nov., isolated from sea water.</title>
        <authorList>
            <person name="Zhou L.Y."/>
            <person name="Du Z.J."/>
        </authorList>
    </citation>
    <scope>NUCLEOTIDE SEQUENCE [LARGE SCALE GENOMIC DNA]</scope>
    <source>
        <strain evidence="2 3">SH27</strain>
    </source>
</reference>
<dbReference type="InterPro" id="IPR012347">
    <property type="entry name" value="Ferritin-like"/>
</dbReference>
<evidence type="ECO:0000313" key="3">
    <source>
        <dbReference type="Proteomes" id="UP000281985"/>
    </source>
</evidence>
<dbReference type="Gene3D" id="1.20.1260.10">
    <property type="match status" value="1"/>
</dbReference>
<comment type="caution">
    <text evidence="2">The sequence shown here is derived from an EMBL/GenBank/DDBJ whole genome shotgun (WGS) entry which is preliminary data.</text>
</comment>
<dbReference type="EMBL" id="REFV01000005">
    <property type="protein sequence ID" value="RMB60597.1"/>
    <property type="molecule type" value="Genomic_DNA"/>
</dbReference>
<sequence length="172" mass="20199">MKHLELSYEKLNDLLDECFWAERRYYNAAEDIQKTEWKRFLGNQSVNRNRFCNHIITALDQEEQEVDRLDVIKGFPNRDWHEVKAALVNPQADHLIEECIKQDNVVLELIAIILNDGWLPTHILEIMVPMEFQIKQSHIDLETLRLKIQKEATVSQTQILENSNPSDNMGSD</sequence>
<gene>
    <name evidence="2" type="ORF">EAX61_07185</name>
</gene>
<name>A0A3M0G8W0_9FLAO</name>
<dbReference type="OrthoDB" id="1437841at2"/>
<dbReference type="Proteomes" id="UP000281985">
    <property type="component" value="Unassembled WGS sequence"/>
</dbReference>
<dbReference type="InterPro" id="IPR019052">
    <property type="entry name" value="DUF2383"/>
</dbReference>